<evidence type="ECO:0000256" key="1">
    <source>
        <dbReference type="SAM" id="MobiDB-lite"/>
    </source>
</evidence>
<feature type="compositionally biased region" description="Polar residues" evidence="1">
    <location>
        <begin position="86"/>
        <end position="99"/>
    </location>
</feature>
<keyword evidence="3" id="KW-1185">Reference proteome</keyword>
<proteinExistence type="predicted"/>
<dbReference type="EMBL" id="JAQIZT010000016">
    <property type="protein sequence ID" value="KAJ6969384.1"/>
    <property type="molecule type" value="Genomic_DNA"/>
</dbReference>
<evidence type="ECO:0000313" key="3">
    <source>
        <dbReference type="Proteomes" id="UP001164929"/>
    </source>
</evidence>
<dbReference type="Proteomes" id="UP001164929">
    <property type="component" value="Chromosome 16"/>
</dbReference>
<feature type="region of interest" description="Disordered" evidence="1">
    <location>
        <begin position="74"/>
        <end position="99"/>
    </location>
</feature>
<evidence type="ECO:0000313" key="2">
    <source>
        <dbReference type="EMBL" id="KAJ6969384.1"/>
    </source>
</evidence>
<protein>
    <submittedName>
        <fullName evidence="2">Uncharacterized protein</fullName>
    </submittedName>
</protein>
<name>A0AAD6PVQ6_9ROSI</name>
<sequence length="138" mass="15792">MYRFTTKLRLLKAKFKNLHHQHTSHISNRVARAKAEWNKAQLLLDRCPTSAEANSRKGNSPRPTCFYVKRRCLSSSRGHGSNGSSLETRTQSFSTTPSSIAKPEIESIACRMKLAIPIRDQKELWRMATKIFSEPLVY</sequence>
<dbReference type="AlphaFoldDB" id="A0AAD6PVQ6"/>
<comment type="caution">
    <text evidence="2">The sequence shown here is derived from an EMBL/GenBank/DDBJ whole genome shotgun (WGS) entry which is preliminary data.</text>
</comment>
<reference evidence="2 3" key="1">
    <citation type="journal article" date="2023" name="Mol. Ecol. Resour.">
        <title>Chromosome-level genome assembly of a triploid poplar Populus alba 'Berolinensis'.</title>
        <authorList>
            <person name="Chen S."/>
            <person name="Yu Y."/>
            <person name="Wang X."/>
            <person name="Wang S."/>
            <person name="Zhang T."/>
            <person name="Zhou Y."/>
            <person name="He R."/>
            <person name="Meng N."/>
            <person name="Wang Y."/>
            <person name="Liu W."/>
            <person name="Liu Z."/>
            <person name="Liu J."/>
            <person name="Guo Q."/>
            <person name="Huang H."/>
            <person name="Sederoff R.R."/>
            <person name="Wang G."/>
            <person name="Qu G."/>
            <person name="Chen S."/>
        </authorList>
    </citation>
    <scope>NUCLEOTIDE SEQUENCE [LARGE SCALE GENOMIC DNA]</scope>
    <source>
        <strain evidence="2">SC-2020</strain>
    </source>
</reference>
<organism evidence="2 3">
    <name type="scientific">Populus alba x Populus x berolinensis</name>
    <dbReference type="NCBI Taxonomy" id="444605"/>
    <lineage>
        <taxon>Eukaryota</taxon>
        <taxon>Viridiplantae</taxon>
        <taxon>Streptophyta</taxon>
        <taxon>Embryophyta</taxon>
        <taxon>Tracheophyta</taxon>
        <taxon>Spermatophyta</taxon>
        <taxon>Magnoliopsida</taxon>
        <taxon>eudicotyledons</taxon>
        <taxon>Gunneridae</taxon>
        <taxon>Pentapetalae</taxon>
        <taxon>rosids</taxon>
        <taxon>fabids</taxon>
        <taxon>Malpighiales</taxon>
        <taxon>Salicaceae</taxon>
        <taxon>Saliceae</taxon>
        <taxon>Populus</taxon>
    </lineage>
</organism>
<accession>A0AAD6PVQ6</accession>
<gene>
    <name evidence="2" type="ORF">NC653_037142</name>
</gene>
<feature type="compositionally biased region" description="Low complexity" evidence="1">
    <location>
        <begin position="74"/>
        <end position="85"/>
    </location>
</feature>